<protein>
    <submittedName>
        <fullName evidence="2">Uncharacterized protein</fullName>
    </submittedName>
</protein>
<dbReference type="WBParaSite" id="nRc.2.0.1.t31936-RA">
    <property type="protein sequence ID" value="nRc.2.0.1.t31936-RA"/>
    <property type="gene ID" value="nRc.2.0.1.g31936"/>
</dbReference>
<accession>A0A915JZK4</accession>
<reference evidence="2" key="1">
    <citation type="submission" date="2022-11" db="UniProtKB">
        <authorList>
            <consortium name="WormBaseParasite"/>
        </authorList>
    </citation>
    <scope>IDENTIFICATION</scope>
</reference>
<evidence type="ECO:0000313" key="2">
    <source>
        <dbReference type="WBParaSite" id="nRc.2.0.1.t31936-RA"/>
    </source>
</evidence>
<sequence length="70" mass="7842">MPGKMTKNADNNIPKATDTVIVVESLITGVRLSPYQVGAPMDRSNILAERRAVEAYSRREKRLKSQKARN</sequence>
<dbReference type="AlphaFoldDB" id="A0A915JZK4"/>
<keyword evidence="1" id="KW-1185">Reference proteome</keyword>
<name>A0A915JZK4_ROMCU</name>
<organism evidence="1 2">
    <name type="scientific">Romanomermis culicivorax</name>
    <name type="common">Nematode worm</name>
    <dbReference type="NCBI Taxonomy" id="13658"/>
    <lineage>
        <taxon>Eukaryota</taxon>
        <taxon>Metazoa</taxon>
        <taxon>Ecdysozoa</taxon>
        <taxon>Nematoda</taxon>
        <taxon>Enoplea</taxon>
        <taxon>Dorylaimia</taxon>
        <taxon>Mermithida</taxon>
        <taxon>Mermithoidea</taxon>
        <taxon>Mermithidae</taxon>
        <taxon>Romanomermis</taxon>
    </lineage>
</organism>
<dbReference type="Proteomes" id="UP000887565">
    <property type="component" value="Unplaced"/>
</dbReference>
<evidence type="ECO:0000313" key="1">
    <source>
        <dbReference type="Proteomes" id="UP000887565"/>
    </source>
</evidence>
<proteinExistence type="predicted"/>